<dbReference type="AlphaFoldDB" id="A0A8K0HJQ5"/>
<comment type="caution">
    <text evidence="7">The sequence shown here is derived from an EMBL/GenBank/DDBJ whole genome shotgun (WGS) entry which is preliminary data.</text>
</comment>
<dbReference type="Pfam" id="PF21359">
    <property type="entry name" value="zf_topless"/>
    <property type="match status" value="1"/>
</dbReference>
<dbReference type="Pfam" id="PF00400">
    <property type="entry name" value="WD40"/>
    <property type="match status" value="3"/>
</dbReference>
<dbReference type="SUPFAM" id="SSF75011">
    <property type="entry name" value="3-carboxy-cis,cis-mucoante lactonizing enzyme"/>
    <property type="match status" value="1"/>
</dbReference>
<dbReference type="SUPFAM" id="SSF50978">
    <property type="entry name" value="WD40 repeat-like"/>
    <property type="match status" value="1"/>
</dbReference>
<dbReference type="PANTHER" id="PTHR44083:SF35">
    <property type="entry name" value="TOPLESS-RELATED PROTEIN 4-LIKE ISOFORM X1"/>
    <property type="match status" value="1"/>
</dbReference>
<dbReference type="Pfam" id="PF21889">
    <property type="entry name" value="TPR1-like_2nd"/>
    <property type="match status" value="1"/>
</dbReference>
<evidence type="ECO:0000256" key="3">
    <source>
        <dbReference type="ARBA" id="ARBA00022737"/>
    </source>
</evidence>
<evidence type="ECO:0000256" key="4">
    <source>
        <dbReference type="PROSITE-ProRule" id="PRU00221"/>
    </source>
</evidence>
<dbReference type="InterPro" id="IPR006595">
    <property type="entry name" value="CTLH_C"/>
</dbReference>
<dbReference type="PROSITE" id="PS50294">
    <property type="entry name" value="WD_REPEATS_REGION"/>
    <property type="match status" value="1"/>
</dbReference>
<dbReference type="SMART" id="SM00320">
    <property type="entry name" value="WD40"/>
    <property type="match status" value="10"/>
</dbReference>
<feature type="domain" description="CTLH" evidence="6">
    <location>
        <begin position="34"/>
        <end position="92"/>
    </location>
</feature>
<accession>A0A8K0HJQ5</accession>
<feature type="repeat" description="WD" evidence="4">
    <location>
        <begin position="921"/>
        <end position="962"/>
    </location>
</feature>
<name>A0A8K0HJQ5_9ROSA</name>
<dbReference type="InterPro" id="IPR011047">
    <property type="entry name" value="Quinoprotein_ADH-like_sf"/>
</dbReference>
<evidence type="ECO:0000259" key="6">
    <source>
        <dbReference type="PROSITE" id="PS50897"/>
    </source>
</evidence>
<dbReference type="OrthoDB" id="6262491at2759"/>
<evidence type="ECO:0000256" key="2">
    <source>
        <dbReference type="ARBA" id="ARBA00022574"/>
    </source>
</evidence>
<organism evidence="7 8">
    <name type="scientific">Rhamnella rubrinervis</name>
    <dbReference type="NCBI Taxonomy" id="2594499"/>
    <lineage>
        <taxon>Eukaryota</taxon>
        <taxon>Viridiplantae</taxon>
        <taxon>Streptophyta</taxon>
        <taxon>Embryophyta</taxon>
        <taxon>Tracheophyta</taxon>
        <taxon>Spermatophyta</taxon>
        <taxon>Magnoliopsida</taxon>
        <taxon>eudicotyledons</taxon>
        <taxon>Gunneridae</taxon>
        <taxon>Pentapetalae</taxon>
        <taxon>rosids</taxon>
        <taxon>fabids</taxon>
        <taxon>Rosales</taxon>
        <taxon>Rhamnaceae</taxon>
        <taxon>rhamnoid group</taxon>
        <taxon>Rhamneae</taxon>
        <taxon>Rhamnella</taxon>
    </lineage>
</organism>
<evidence type="ECO:0000313" key="7">
    <source>
        <dbReference type="EMBL" id="KAF3453731.1"/>
    </source>
</evidence>
<dbReference type="Gene3D" id="2.130.10.10">
    <property type="entry name" value="YVTN repeat-like/Quinoprotein amine dehydrogenase"/>
    <property type="match status" value="3"/>
</dbReference>
<dbReference type="FunFam" id="2.130.10.10:FF:000558">
    <property type="entry name" value="Topless-related protein 1"/>
    <property type="match status" value="1"/>
</dbReference>
<evidence type="ECO:0000313" key="8">
    <source>
        <dbReference type="Proteomes" id="UP000796880"/>
    </source>
</evidence>
<gene>
    <name evidence="7" type="ORF">FNV43_RR04172</name>
</gene>
<dbReference type="InterPro" id="IPR015943">
    <property type="entry name" value="WD40/YVTN_repeat-like_dom_sf"/>
</dbReference>
<evidence type="ECO:0000256" key="5">
    <source>
        <dbReference type="SAM" id="MobiDB-lite"/>
    </source>
</evidence>
<dbReference type="SMART" id="SM00667">
    <property type="entry name" value="LisH"/>
    <property type="match status" value="1"/>
</dbReference>
<dbReference type="GO" id="GO:0010072">
    <property type="term" value="P:primary shoot apical meristem specification"/>
    <property type="evidence" value="ECO:0007669"/>
    <property type="project" value="UniProtKB-ARBA"/>
</dbReference>
<dbReference type="EMBL" id="VOIH02000002">
    <property type="protein sequence ID" value="KAF3453731.1"/>
    <property type="molecule type" value="Genomic_DNA"/>
</dbReference>
<dbReference type="PROSITE" id="PS50896">
    <property type="entry name" value="LISH"/>
    <property type="match status" value="1"/>
</dbReference>
<evidence type="ECO:0000256" key="1">
    <source>
        <dbReference type="ARBA" id="ARBA00022491"/>
    </source>
</evidence>
<dbReference type="GO" id="GO:0006355">
    <property type="term" value="P:regulation of DNA-templated transcription"/>
    <property type="evidence" value="ECO:0007669"/>
    <property type="project" value="InterPro"/>
</dbReference>
<feature type="compositionally biased region" description="Low complexity" evidence="5">
    <location>
        <begin position="1116"/>
        <end position="1133"/>
    </location>
</feature>
<sequence length="1133" mass="124270">MSSLSRELVFLILQFLDEEKFKETVHKLEQESGFFFNMRYFEDMVTNGEWEEVEKYLSGFTKVDDNRYSMKIFFEIRKQKYLEALDKRDRAKAVDILVKDLKVFAAFNEELFKEITQLLTLENFRDNEQLSKYGDTKSARGIMLAELKKLIEANPLFRDKLQFPALKNSRLRTLINQSLNWQHQLCKNPRPNPDIKTLFVDHSCGQPNGARAPSPVTNPLMGAVPKAGGFPPLSAHGPFQPAPAALPTSLAGWMANPSPVPHPSASAGPIGLATNNAALLKRPRTPPTNNPGLDYQTADSEHVLKRSRPFGISDEANNLPVNILPVAYPNQSHGQSSYSSDDLPRSVIMTLSLGSAVKSVDFHPVQQILLLVGTNMGDVMIYELPSHEKIAIRTFKVWDLGTCSMALQASLANDYTASINRVIWSPDGTLIGVAYSKHIVHIYSYQGGDDLRNHLEIDAHVGSVNDLAFSYPNKQLCVVTCGEDRVIKVWDAVTGAKQYTFEGHEAPVYSVCPHHKENIQFIFSTATDGKIKAWLYDNMGSRVDYDAPGHSSTTMAYSADGTRLFSCGTNKEGESYLVEWNESEGAVKRAYHGLGKRSVGVVQFDTTKNRFLAAGDEFVVKFWDMDSGNLLTSTDADGGLPASPCIRFNKEGILLAVSTNENGVKILANSDGIRLLRTVENRSFDASRVASAAVVKAPPIGTFGSPNIAVGTSIGDRAASGAAMVGMNSDSRSLVDVKPRIADESLEKSRIWKLTEINDSSQCRSLKLPDNLTAMRVSRLIYTNSGLAILALASNAVHKLWKWQRNDRNVTGKATTSTLPQLWQPSSGILMTNDISDTNPEDAVPCFALSKNDSYVMSASGGKISLFNMMTFKTMTTFMPPPPAATFLAFHPQDNNIIAIGMEDSSIQIYNVRVDEVKTKLKGHQKRITGLAFSHVLNVLVSSGADSQLCVWSTDGWEKQASKQLQIPSGRAAAAPIADTRVQFHLDQIHLLAVHETQIAIYEAPKLECLKQWVPREASGPITHATYSCDSQSIYVSFEDGSVGVLTASTLRLRCRINPTAYLPPNPSLRVYPLVIATHPSEPNQFALGLTDGGVHVLEPLESEGKWGTSPPTENGAGPSTASGAAGTDQPQR</sequence>
<feature type="repeat" description="WD" evidence="4">
    <location>
        <begin position="457"/>
        <end position="500"/>
    </location>
</feature>
<feature type="region of interest" description="Disordered" evidence="5">
    <location>
        <begin position="1100"/>
        <end position="1133"/>
    </location>
</feature>
<dbReference type="PANTHER" id="PTHR44083">
    <property type="entry name" value="TOPLESS-RELATED PROTEIN 1-RELATED"/>
    <property type="match status" value="1"/>
</dbReference>
<dbReference type="Pfam" id="PF17814">
    <property type="entry name" value="LisH_TPL"/>
    <property type="match status" value="1"/>
</dbReference>
<keyword evidence="8" id="KW-1185">Reference proteome</keyword>
<proteinExistence type="predicted"/>
<dbReference type="InterPro" id="IPR054532">
    <property type="entry name" value="TPL_SMU1_LisH-like"/>
</dbReference>
<keyword evidence="3" id="KW-0677">Repeat</keyword>
<dbReference type="PROSITE" id="PS50897">
    <property type="entry name" value="CTLH"/>
    <property type="match status" value="1"/>
</dbReference>
<dbReference type="SUPFAM" id="SSF50998">
    <property type="entry name" value="Quinoprotein alcohol dehydrogenase-like"/>
    <property type="match status" value="1"/>
</dbReference>
<dbReference type="InterPro" id="IPR027728">
    <property type="entry name" value="Topless_fam"/>
</dbReference>
<dbReference type="InterPro" id="IPR054080">
    <property type="entry name" value="TPR1-like_2nd"/>
</dbReference>
<protein>
    <recommendedName>
        <fullName evidence="6">CTLH domain-containing protein</fullName>
    </recommendedName>
</protein>
<keyword evidence="1" id="KW-0678">Repressor</keyword>
<dbReference type="InterPro" id="IPR006594">
    <property type="entry name" value="LisH"/>
</dbReference>
<dbReference type="InterPro" id="IPR001680">
    <property type="entry name" value="WD40_rpt"/>
</dbReference>
<dbReference type="InterPro" id="IPR048419">
    <property type="entry name" value="Topless_Znf"/>
</dbReference>
<dbReference type="Proteomes" id="UP000796880">
    <property type="component" value="Unassembled WGS sequence"/>
</dbReference>
<dbReference type="PROSITE" id="PS50082">
    <property type="entry name" value="WD_REPEATS_2"/>
    <property type="match status" value="2"/>
</dbReference>
<dbReference type="FunFam" id="2.130.10.10:FF:000479">
    <property type="entry name" value="Topless-related protein 3"/>
    <property type="match status" value="1"/>
</dbReference>
<reference evidence="7" key="1">
    <citation type="submission" date="2020-03" db="EMBL/GenBank/DDBJ databases">
        <title>A high-quality chromosome-level genome assembly of a woody plant with both climbing and erect habits, Rhamnella rubrinervis.</title>
        <authorList>
            <person name="Lu Z."/>
            <person name="Yang Y."/>
            <person name="Zhu X."/>
            <person name="Sun Y."/>
        </authorList>
    </citation>
    <scope>NUCLEOTIDE SEQUENCE</scope>
    <source>
        <strain evidence="7">BYM</strain>
        <tissue evidence="7">Leaf</tissue>
    </source>
</reference>
<dbReference type="SMART" id="SM00668">
    <property type="entry name" value="CTLH"/>
    <property type="match status" value="1"/>
</dbReference>
<dbReference type="InterPro" id="IPR036322">
    <property type="entry name" value="WD40_repeat_dom_sf"/>
</dbReference>
<keyword evidence="2 4" id="KW-0853">WD repeat</keyword>